<evidence type="ECO:0000313" key="4">
    <source>
        <dbReference type="EMBL" id="KZT02226.1"/>
    </source>
</evidence>
<dbReference type="STRING" id="1314785.A0A165C579"/>
<keyword evidence="2" id="KW-1133">Transmembrane helix</keyword>
<dbReference type="InterPro" id="IPR036779">
    <property type="entry name" value="LysM_dom_sf"/>
</dbReference>
<sequence length="198" mass="22089">MGRWTQYDEDSYRLPEGMKRVGYDSDTSKYYFRDRDGTLWEGPEGAEYGEMRQVSDAPIALDDHDEHAHNEEDLEAAPTRADGYQPLAVDPDQPPHRSSGNTQAYKMLFPFLLIVAVVLLLVIRLVVYHSRPDPDHPDASLCPGKSEVAQVNTGDTCWKLAQTSNSTLEELLHVNPGLDCNQLLPGQSICLPKAGCMD</sequence>
<dbReference type="Gene3D" id="3.10.350.10">
    <property type="entry name" value="LysM domain"/>
    <property type="match status" value="1"/>
</dbReference>
<dbReference type="OrthoDB" id="2107166at2759"/>
<evidence type="ECO:0000259" key="3">
    <source>
        <dbReference type="PROSITE" id="PS51782"/>
    </source>
</evidence>
<accession>A0A165C579</accession>
<feature type="transmembrane region" description="Helical" evidence="2">
    <location>
        <begin position="107"/>
        <end position="127"/>
    </location>
</feature>
<name>A0A165C579_9APHY</name>
<dbReference type="SUPFAM" id="SSF54106">
    <property type="entry name" value="LysM domain"/>
    <property type="match status" value="1"/>
</dbReference>
<dbReference type="PROSITE" id="PS51782">
    <property type="entry name" value="LYSM"/>
    <property type="match status" value="1"/>
</dbReference>
<dbReference type="Proteomes" id="UP000076871">
    <property type="component" value="Unassembled WGS sequence"/>
</dbReference>
<dbReference type="Pfam" id="PF01476">
    <property type="entry name" value="LysM"/>
    <property type="match status" value="1"/>
</dbReference>
<evidence type="ECO:0000256" key="2">
    <source>
        <dbReference type="SAM" id="Phobius"/>
    </source>
</evidence>
<keyword evidence="2" id="KW-0472">Membrane</keyword>
<dbReference type="InParanoid" id="A0A165C579"/>
<dbReference type="RefSeq" id="XP_040759966.1">
    <property type="nucleotide sequence ID" value="XM_040905899.1"/>
</dbReference>
<evidence type="ECO:0000313" key="5">
    <source>
        <dbReference type="Proteomes" id="UP000076871"/>
    </source>
</evidence>
<organism evidence="4 5">
    <name type="scientific">Laetiporus sulphureus 93-53</name>
    <dbReference type="NCBI Taxonomy" id="1314785"/>
    <lineage>
        <taxon>Eukaryota</taxon>
        <taxon>Fungi</taxon>
        <taxon>Dikarya</taxon>
        <taxon>Basidiomycota</taxon>
        <taxon>Agaricomycotina</taxon>
        <taxon>Agaricomycetes</taxon>
        <taxon>Polyporales</taxon>
        <taxon>Laetiporus</taxon>
    </lineage>
</organism>
<keyword evidence="2" id="KW-0812">Transmembrane</keyword>
<dbReference type="InterPro" id="IPR018392">
    <property type="entry name" value="LysM"/>
</dbReference>
<dbReference type="CDD" id="cd00118">
    <property type="entry name" value="LysM"/>
    <property type="match status" value="1"/>
</dbReference>
<protein>
    <submittedName>
        <fullName evidence="4">Carbohydrate-binding module family 50 protein</fullName>
    </submittedName>
</protein>
<proteinExistence type="predicted"/>
<feature type="region of interest" description="Disordered" evidence="1">
    <location>
        <begin position="72"/>
        <end position="99"/>
    </location>
</feature>
<dbReference type="SMART" id="SM00257">
    <property type="entry name" value="LysM"/>
    <property type="match status" value="1"/>
</dbReference>
<dbReference type="EMBL" id="KV427654">
    <property type="protein sequence ID" value="KZT02226.1"/>
    <property type="molecule type" value="Genomic_DNA"/>
</dbReference>
<gene>
    <name evidence="4" type="ORF">LAESUDRAFT_685672</name>
</gene>
<feature type="domain" description="LysM" evidence="3">
    <location>
        <begin position="147"/>
        <end position="191"/>
    </location>
</feature>
<dbReference type="GeneID" id="63822928"/>
<reference evidence="4 5" key="1">
    <citation type="journal article" date="2016" name="Mol. Biol. Evol.">
        <title>Comparative Genomics of Early-Diverging Mushroom-Forming Fungi Provides Insights into the Origins of Lignocellulose Decay Capabilities.</title>
        <authorList>
            <person name="Nagy L.G."/>
            <person name="Riley R."/>
            <person name="Tritt A."/>
            <person name="Adam C."/>
            <person name="Daum C."/>
            <person name="Floudas D."/>
            <person name="Sun H."/>
            <person name="Yadav J.S."/>
            <person name="Pangilinan J."/>
            <person name="Larsson K.H."/>
            <person name="Matsuura K."/>
            <person name="Barry K."/>
            <person name="Labutti K."/>
            <person name="Kuo R."/>
            <person name="Ohm R.A."/>
            <person name="Bhattacharya S.S."/>
            <person name="Shirouzu T."/>
            <person name="Yoshinaga Y."/>
            <person name="Martin F.M."/>
            <person name="Grigoriev I.V."/>
            <person name="Hibbett D.S."/>
        </authorList>
    </citation>
    <scope>NUCLEOTIDE SEQUENCE [LARGE SCALE GENOMIC DNA]</scope>
    <source>
        <strain evidence="4 5">93-53</strain>
    </source>
</reference>
<evidence type="ECO:0000256" key="1">
    <source>
        <dbReference type="SAM" id="MobiDB-lite"/>
    </source>
</evidence>
<keyword evidence="5" id="KW-1185">Reference proteome</keyword>
<dbReference type="AlphaFoldDB" id="A0A165C579"/>